<keyword evidence="1" id="KW-0548">Nucleotidyltransferase</keyword>
<organism evidence="1 2">
    <name type="scientific">Gossypium australe</name>
    <dbReference type="NCBI Taxonomy" id="47621"/>
    <lineage>
        <taxon>Eukaryota</taxon>
        <taxon>Viridiplantae</taxon>
        <taxon>Streptophyta</taxon>
        <taxon>Embryophyta</taxon>
        <taxon>Tracheophyta</taxon>
        <taxon>Spermatophyta</taxon>
        <taxon>Magnoliopsida</taxon>
        <taxon>eudicotyledons</taxon>
        <taxon>Gunneridae</taxon>
        <taxon>Pentapetalae</taxon>
        <taxon>rosids</taxon>
        <taxon>malvids</taxon>
        <taxon>Malvales</taxon>
        <taxon>Malvaceae</taxon>
        <taxon>Malvoideae</taxon>
        <taxon>Gossypium</taxon>
    </lineage>
</organism>
<dbReference type="InterPro" id="IPR036397">
    <property type="entry name" value="RNaseH_sf"/>
</dbReference>
<evidence type="ECO:0000313" key="1">
    <source>
        <dbReference type="EMBL" id="KAA3461137.1"/>
    </source>
</evidence>
<protein>
    <submittedName>
        <fullName evidence="1">RNA-directed DNA polymerase (Reverse transcriptase), Ribonuclease H-like protein</fullName>
    </submittedName>
</protein>
<keyword evidence="1" id="KW-0695">RNA-directed DNA polymerase</keyword>
<keyword evidence="2" id="KW-1185">Reference proteome</keyword>
<dbReference type="GO" id="GO:0003964">
    <property type="term" value="F:RNA-directed DNA polymerase activity"/>
    <property type="evidence" value="ECO:0007669"/>
    <property type="project" value="UniProtKB-KW"/>
</dbReference>
<dbReference type="InterPro" id="IPR012337">
    <property type="entry name" value="RNaseH-like_sf"/>
</dbReference>
<dbReference type="InterPro" id="IPR043502">
    <property type="entry name" value="DNA/RNA_pol_sf"/>
</dbReference>
<dbReference type="Gene3D" id="3.30.420.10">
    <property type="entry name" value="Ribonuclease H-like superfamily/Ribonuclease H"/>
    <property type="match status" value="1"/>
</dbReference>
<keyword evidence="1" id="KW-0808">Transferase</keyword>
<dbReference type="Gene3D" id="3.10.10.10">
    <property type="entry name" value="HIV Type 1 Reverse Transcriptase, subunit A, domain 1"/>
    <property type="match status" value="1"/>
</dbReference>
<name>A0A5B6UVY5_9ROSI</name>
<accession>A0A5B6UVY5</accession>
<dbReference type="PANTHER" id="PTHR48475:SF1">
    <property type="entry name" value="RNASE H TYPE-1 DOMAIN-CONTAINING PROTEIN"/>
    <property type="match status" value="1"/>
</dbReference>
<dbReference type="Proteomes" id="UP000325315">
    <property type="component" value="Unassembled WGS sequence"/>
</dbReference>
<dbReference type="EMBL" id="SMMG02000009">
    <property type="protein sequence ID" value="KAA3461137.1"/>
    <property type="molecule type" value="Genomic_DNA"/>
</dbReference>
<dbReference type="PANTHER" id="PTHR48475">
    <property type="entry name" value="RIBONUCLEASE H"/>
    <property type="match status" value="1"/>
</dbReference>
<sequence length="570" mass="65956">MIFPNISKTFLLGEVVYLERKMTEKESQTANIMGRMFENLSINVVSEKGNREKNMSGIHPYALRSVLNNWTMENILIVFRTISEAPDINDDFEDDHNCTLSSDLLRMVEQDEKQILPHKESVEIVSLGDEKEKKDVFPWSYQDMLGLSTDIVVHRLPIKEECNLVQQKLRRMRPGILLKINEKVKKQFDAGFLQVVKYSKWVAIIVSVPKKDGKVERACKSLEETVLDVEEVPAKAEPNKMHFQGYVGQIAGICSAKKELRLIRIKSMIYRSYHCRVPKRKFGDAYYANFDELGRKERAIYYLSKKFTECETRYSPIEKLCCSLKAIKGSAIADFLASRALEDYEPLNFDFPNEDMMYVVVTEEGAPRAYLWKLNFNGTLNATGNGIGEVLVSLDEYHYPFTNKLNFDCMNNMVEYKECIMGIRAAIERKIKVLKVYEDSALVNKQQDLKPIQMSICEALTHCYDIEEEERDNHPWYNDILQYVKNCKYPEQATGNDKRMLRRLANEWTTSYANVTKLTVSKFLKKESLCRTSTRATPFSLVYGMEAVLPIEVEIPSLRIFSELKLDEVE</sequence>
<dbReference type="SUPFAM" id="SSF56672">
    <property type="entry name" value="DNA/RNA polymerases"/>
    <property type="match status" value="1"/>
</dbReference>
<dbReference type="AlphaFoldDB" id="A0A5B6UVY5"/>
<dbReference type="GO" id="GO:0003676">
    <property type="term" value="F:nucleic acid binding"/>
    <property type="evidence" value="ECO:0007669"/>
    <property type="project" value="InterPro"/>
</dbReference>
<comment type="caution">
    <text evidence="1">The sequence shown here is derived from an EMBL/GenBank/DDBJ whole genome shotgun (WGS) entry which is preliminary data.</text>
</comment>
<proteinExistence type="predicted"/>
<reference evidence="1" key="1">
    <citation type="submission" date="2019-08" db="EMBL/GenBank/DDBJ databases">
        <authorList>
            <person name="Liu F."/>
        </authorList>
    </citation>
    <scope>NUCLEOTIDE SEQUENCE [LARGE SCALE GENOMIC DNA]</scope>
    <source>
        <strain evidence="1">PA1801</strain>
        <tissue evidence="1">Leaf</tissue>
    </source>
</reference>
<dbReference type="SUPFAM" id="SSF53098">
    <property type="entry name" value="Ribonuclease H-like"/>
    <property type="match status" value="1"/>
</dbReference>
<evidence type="ECO:0000313" key="2">
    <source>
        <dbReference type="Proteomes" id="UP000325315"/>
    </source>
</evidence>
<gene>
    <name evidence="1" type="ORF">EPI10_027736</name>
</gene>
<dbReference type="OrthoDB" id="1724165at2759"/>